<evidence type="ECO:0000259" key="4">
    <source>
        <dbReference type="PROSITE" id="PS50893"/>
    </source>
</evidence>
<sequence length="221" mass="23872">MTNSLEIQQASKAYKRKNQTPVQALDKVDLKAQSGDFIAVLGPSGCGKSTLMLSAGGLLELDSGKVVVNGQDLSQLSSSQKAEFRAQNIAYVYQEFHLISYLSVIDNVRIADLALGAGSEERAKDILNQFGLGDRVHHLPSELSVGEQQRVALSRAIYSGAKIILADEPTGNLDSENAEIVLKALRDFTEQGGIVLMVTHDDRAVAYAQQKLTMAAGHWDS</sequence>
<gene>
    <name evidence="5" type="ORF">PQO03_07400</name>
</gene>
<dbReference type="CDD" id="cd03255">
    <property type="entry name" value="ABC_MJ0796_LolCDE_FtsE"/>
    <property type="match status" value="1"/>
</dbReference>
<proteinExistence type="predicted"/>
<reference evidence="5 6" key="1">
    <citation type="submission" date="2023-02" db="EMBL/GenBank/DDBJ databases">
        <title>Genome sequence of Lentisphaera profundi SAORIC-696.</title>
        <authorList>
            <person name="Kim e."/>
            <person name="Cho J.-C."/>
            <person name="Choi A."/>
            <person name="Kang I."/>
        </authorList>
    </citation>
    <scope>NUCLEOTIDE SEQUENCE [LARGE SCALE GENOMIC DNA]</scope>
    <source>
        <strain evidence="5 6">SAORIC-696</strain>
    </source>
</reference>
<dbReference type="PROSITE" id="PS00211">
    <property type="entry name" value="ABC_TRANSPORTER_1"/>
    <property type="match status" value="1"/>
</dbReference>
<dbReference type="PANTHER" id="PTHR24220">
    <property type="entry name" value="IMPORT ATP-BINDING PROTEIN"/>
    <property type="match status" value="1"/>
</dbReference>
<accession>A0ABY7VQQ7</accession>
<feature type="domain" description="ABC transporter" evidence="4">
    <location>
        <begin position="5"/>
        <end position="221"/>
    </location>
</feature>
<dbReference type="InterPro" id="IPR017871">
    <property type="entry name" value="ABC_transporter-like_CS"/>
</dbReference>
<evidence type="ECO:0000313" key="6">
    <source>
        <dbReference type="Proteomes" id="UP001214250"/>
    </source>
</evidence>
<dbReference type="SMART" id="SM00382">
    <property type="entry name" value="AAA"/>
    <property type="match status" value="1"/>
</dbReference>
<keyword evidence="3 5" id="KW-0067">ATP-binding</keyword>
<name>A0ABY7VQQ7_9BACT</name>
<dbReference type="InterPro" id="IPR003439">
    <property type="entry name" value="ABC_transporter-like_ATP-bd"/>
</dbReference>
<keyword evidence="6" id="KW-1185">Reference proteome</keyword>
<evidence type="ECO:0000256" key="3">
    <source>
        <dbReference type="ARBA" id="ARBA00022840"/>
    </source>
</evidence>
<organism evidence="5 6">
    <name type="scientific">Lentisphaera profundi</name>
    <dbReference type="NCBI Taxonomy" id="1658616"/>
    <lineage>
        <taxon>Bacteria</taxon>
        <taxon>Pseudomonadati</taxon>
        <taxon>Lentisphaerota</taxon>
        <taxon>Lentisphaeria</taxon>
        <taxon>Lentisphaerales</taxon>
        <taxon>Lentisphaeraceae</taxon>
        <taxon>Lentisphaera</taxon>
    </lineage>
</organism>
<dbReference type="GO" id="GO:0005524">
    <property type="term" value="F:ATP binding"/>
    <property type="evidence" value="ECO:0007669"/>
    <property type="project" value="UniProtKB-KW"/>
</dbReference>
<evidence type="ECO:0000256" key="2">
    <source>
        <dbReference type="ARBA" id="ARBA00022741"/>
    </source>
</evidence>
<dbReference type="RefSeq" id="WP_274149187.1">
    <property type="nucleotide sequence ID" value="NZ_CP117811.1"/>
</dbReference>
<dbReference type="InterPro" id="IPR027417">
    <property type="entry name" value="P-loop_NTPase"/>
</dbReference>
<dbReference type="Gene3D" id="3.40.50.300">
    <property type="entry name" value="P-loop containing nucleotide triphosphate hydrolases"/>
    <property type="match status" value="1"/>
</dbReference>
<dbReference type="InterPro" id="IPR015854">
    <property type="entry name" value="ABC_transpr_LolD-like"/>
</dbReference>
<keyword evidence="2" id="KW-0547">Nucleotide-binding</keyword>
<keyword evidence="1" id="KW-0813">Transport</keyword>
<dbReference type="SUPFAM" id="SSF52540">
    <property type="entry name" value="P-loop containing nucleoside triphosphate hydrolases"/>
    <property type="match status" value="1"/>
</dbReference>
<dbReference type="EMBL" id="CP117811">
    <property type="protein sequence ID" value="WDE95543.1"/>
    <property type="molecule type" value="Genomic_DNA"/>
</dbReference>
<dbReference type="Proteomes" id="UP001214250">
    <property type="component" value="Chromosome 1"/>
</dbReference>
<evidence type="ECO:0000313" key="5">
    <source>
        <dbReference type="EMBL" id="WDE95543.1"/>
    </source>
</evidence>
<evidence type="ECO:0000256" key="1">
    <source>
        <dbReference type="ARBA" id="ARBA00022448"/>
    </source>
</evidence>
<dbReference type="InterPro" id="IPR017911">
    <property type="entry name" value="MacB-like_ATP-bd"/>
</dbReference>
<dbReference type="Pfam" id="PF00005">
    <property type="entry name" value="ABC_tran"/>
    <property type="match status" value="1"/>
</dbReference>
<dbReference type="PROSITE" id="PS50893">
    <property type="entry name" value="ABC_TRANSPORTER_2"/>
    <property type="match status" value="1"/>
</dbReference>
<protein>
    <submittedName>
        <fullName evidence="5">ABC transporter ATP-binding protein</fullName>
    </submittedName>
</protein>
<dbReference type="InterPro" id="IPR003593">
    <property type="entry name" value="AAA+_ATPase"/>
</dbReference>